<keyword evidence="4" id="KW-1185">Reference proteome</keyword>
<feature type="compositionally biased region" description="Low complexity" evidence="1">
    <location>
        <begin position="1"/>
        <end position="14"/>
    </location>
</feature>
<feature type="compositionally biased region" description="Polar residues" evidence="1">
    <location>
        <begin position="33"/>
        <end position="47"/>
    </location>
</feature>
<evidence type="ECO:0000256" key="1">
    <source>
        <dbReference type="SAM" id="MobiDB-lite"/>
    </source>
</evidence>
<reference evidence="3" key="2">
    <citation type="submission" date="2025-05" db="UniProtKB">
        <authorList>
            <consortium name="EnsemblMetazoa"/>
        </authorList>
    </citation>
    <scope>IDENTIFICATION</scope>
</reference>
<dbReference type="InterPro" id="IPR002048">
    <property type="entry name" value="EF_hand_dom"/>
</dbReference>
<dbReference type="InterPro" id="IPR056587">
    <property type="entry name" value="EF_EFCAB10_C"/>
</dbReference>
<evidence type="ECO:0000313" key="3">
    <source>
        <dbReference type="EnsemblMetazoa" id="XP_028143583.1"/>
    </source>
</evidence>
<dbReference type="Proteomes" id="UP001652700">
    <property type="component" value="Unplaced"/>
</dbReference>
<organism evidence="5">
    <name type="scientific">Diabrotica virgifera virgifera</name>
    <name type="common">western corn rootworm</name>
    <dbReference type="NCBI Taxonomy" id="50390"/>
    <lineage>
        <taxon>Eukaryota</taxon>
        <taxon>Metazoa</taxon>
        <taxon>Ecdysozoa</taxon>
        <taxon>Arthropoda</taxon>
        <taxon>Hexapoda</taxon>
        <taxon>Insecta</taxon>
        <taxon>Pterygota</taxon>
        <taxon>Neoptera</taxon>
        <taxon>Endopterygota</taxon>
        <taxon>Coleoptera</taxon>
        <taxon>Polyphaga</taxon>
        <taxon>Cucujiformia</taxon>
        <taxon>Chrysomeloidea</taxon>
        <taxon>Chrysomelidae</taxon>
        <taxon>Galerucinae</taxon>
        <taxon>Diabroticina</taxon>
        <taxon>Diabroticites</taxon>
        <taxon>Diabrotica</taxon>
    </lineage>
</organism>
<evidence type="ECO:0000313" key="5">
    <source>
        <dbReference type="RefSeq" id="XP_028143583.1"/>
    </source>
</evidence>
<dbReference type="GO" id="GO:0005509">
    <property type="term" value="F:calcium ion binding"/>
    <property type="evidence" value="ECO:0007669"/>
    <property type="project" value="InterPro"/>
</dbReference>
<dbReference type="PANTHER" id="PTHR21847">
    <property type="entry name" value="EF-HAND CALCIUM-BINDING DOMAIN-CONTAINING PROTEIN 10"/>
    <property type="match status" value="1"/>
</dbReference>
<sequence length="437" mass="49742">MSFSSVSKSSSGGSEHSKKSKQSKSSKNGITAKPSQTLLPAFSTSSARLRHEQTLRNKSELESDIPPDKEDKEELIESIILEPKEEKLSTFGELYAHLPKLGLADYQKRNMGKEDLFPKVLTLDSANELVEVKKEAPSILVTGFGMRNLQSLQNALDEESKRLLEIYRRQQKHKAEITCTRTPDVSLASASSSTSTSTTKSTSTSETVTEAETIGERLKLEYLMGLHQDEEEEYLEMEPEPKEDKELSFIYSSSIAMKKAQHYLRVHRIFDFIRFIIAHLLGSAPENPVSFILELLNKCLLYRSGAGQPPLLYEMKHISQMFLLMDRMNSGFIEMNQYVQGMTTFGLCDYNKKPSMTVEGISKKTFVEEVYEAEINFFNDIIRRKYVKGKGHKDTERAINYDNIPSRESRTAYFIPSDLFKSIKREKLSQIKEDTEG</sequence>
<gene>
    <name evidence="5" type="primary">LOC114337369</name>
</gene>
<feature type="compositionally biased region" description="Low complexity" evidence="1">
    <location>
        <begin position="188"/>
        <end position="211"/>
    </location>
</feature>
<evidence type="ECO:0000259" key="2">
    <source>
        <dbReference type="PROSITE" id="PS50222"/>
    </source>
</evidence>
<dbReference type="Pfam" id="PF24548">
    <property type="entry name" value="EF_EFCAB10_C"/>
    <property type="match status" value="1"/>
</dbReference>
<dbReference type="InterPro" id="IPR039879">
    <property type="entry name" value="EFC10"/>
</dbReference>
<dbReference type="RefSeq" id="XP_028143583.1">
    <property type="nucleotide sequence ID" value="XM_028287782.1"/>
</dbReference>
<reference evidence="5" key="1">
    <citation type="submission" date="2025-04" db="UniProtKB">
        <authorList>
            <consortium name="RefSeq"/>
        </authorList>
    </citation>
    <scope>IDENTIFICATION</scope>
    <source>
        <tissue evidence="5">Whole insect</tissue>
    </source>
</reference>
<dbReference type="SUPFAM" id="SSF47391">
    <property type="entry name" value="Dimerization-anchoring domain of cAMP-dependent PK regulatory subunit"/>
    <property type="match status" value="1"/>
</dbReference>
<proteinExistence type="predicted"/>
<dbReference type="PROSITE" id="PS50222">
    <property type="entry name" value="EF_HAND_2"/>
    <property type="match status" value="1"/>
</dbReference>
<dbReference type="KEGG" id="dvv:114337369"/>
<feature type="compositionally biased region" description="Basic and acidic residues" evidence="1">
    <location>
        <begin position="49"/>
        <end position="70"/>
    </location>
</feature>
<dbReference type="AlphaFoldDB" id="A0A6P7GF12"/>
<evidence type="ECO:0000313" key="4">
    <source>
        <dbReference type="Proteomes" id="UP001652700"/>
    </source>
</evidence>
<dbReference type="GeneID" id="114337369"/>
<dbReference type="PANTHER" id="PTHR21847:SF1">
    <property type="entry name" value="EF-HAND CALCIUM-BINDING DOMAIN-CONTAINING PROTEIN 10"/>
    <property type="match status" value="1"/>
</dbReference>
<feature type="region of interest" description="Disordered" evidence="1">
    <location>
        <begin position="1"/>
        <end position="70"/>
    </location>
</feature>
<accession>A0A6P7GF12</accession>
<feature type="domain" description="EF-hand" evidence="2">
    <location>
        <begin position="313"/>
        <end position="348"/>
    </location>
</feature>
<dbReference type="OrthoDB" id="10260455at2759"/>
<dbReference type="InParanoid" id="A0A6P7GF12"/>
<protein>
    <submittedName>
        <fullName evidence="5">Uncharacterized protein LOC114337369</fullName>
    </submittedName>
</protein>
<feature type="region of interest" description="Disordered" evidence="1">
    <location>
        <begin position="185"/>
        <end position="211"/>
    </location>
</feature>
<name>A0A6P7GF12_DIAVI</name>
<dbReference type="EnsemblMetazoa" id="XM_028287782.2">
    <property type="protein sequence ID" value="XP_028143583.1"/>
    <property type="gene ID" value="LOC114337369"/>
</dbReference>